<dbReference type="Pfam" id="PF14522">
    <property type="entry name" value="Cytochrome_C7"/>
    <property type="match status" value="1"/>
</dbReference>
<protein>
    <submittedName>
        <fullName evidence="8">Putative Menaquinol oxidoreductase complex ACIII, cytochrome c subunit ActA</fullName>
    </submittedName>
</protein>
<dbReference type="SUPFAM" id="SSF48695">
    <property type="entry name" value="Multiheme cytochromes"/>
    <property type="match status" value="1"/>
</dbReference>
<evidence type="ECO:0000259" key="7">
    <source>
        <dbReference type="Pfam" id="PF14522"/>
    </source>
</evidence>
<dbReference type="Gene3D" id="3.90.10.10">
    <property type="entry name" value="Cytochrome C3"/>
    <property type="match status" value="2"/>
</dbReference>
<proteinExistence type="predicted"/>
<keyword evidence="1" id="KW-0813">Transport</keyword>
<evidence type="ECO:0000256" key="2">
    <source>
        <dbReference type="ARBA" id="ARBA00022617"/>
    </source>
</evidence>
<dbReference type="InterPro" id="IPR036280">
    <property type="entry name" value="Multihaem_cyt_sf"/>
</dbReference>
<dbReference type="PANTHER" id="PTHR39425">
    <property type="entry name" value="LIPOPROTEIN CYTOCHROME C"/>
    <property type="match status" value="1"/>
</dbReference>
<keyword evidence="2" id="KW-0349">Heme</keyword>
<evidence type="ECO:0000256" key="5">
    <source>
        <dbReference type="ARBA" id="ARBA00023004"/>
    </source>
</evidence>
<dbReference type="PANTHER" id="PTHR39425:SF1">
    <property type="entry name" value="CYTOCHROME C7-LIKE DOMAIN-CONTAINING PROTEIN"/>
    <property type="match status" value="1"/>
</dbReference>
<name>A0A0S4LQ64_9BACT</name>
<keyword evidence="3" id="KW-0479">Metal-binding</keyword>
<reference evidence="9" key="1">
    <citation type="submission" date="2015-10" db="EMBL/GenBank/DDBJ databases">
        <authorList>
            <person name="Luecker S."/>
            <person name="Luecker S."/>
        </authorList>
    </citation>
    <scope>NUCLEOTIDE SEQUENCE [LARGE SCALE GENOMIC DNA]</scope>
</reference>
<dbReference type="InterPro" id="IPR029467">
    <property type="entry name" value="Cyt_c7-like"/>
</dbReference>
<dbReference type="STRING" id="1742973.COMA2_80118"/>
<dbReference type="EMBL" id="CZPZ01000035">
    <property type="protein sequence ID" value="CUS39667.1"/>
    <property type="molecule type" value="Genomic_DNA"/>
</dbReference>
<dbReference type="Pfam" id="PF02085">
    <property type="entry name" value="Cytochrom_CIII"/>
    <property type="match status" value="1"/>
</dbReference>
<evidence type="ECO:0000259" key="6">
    <source>
        <dbReference type="Pfam" id="PF02085"/>
    </source>
</evidence>
<accession>A0A0S4LQ64</accession>
<sequence>MLAVAVLLFTGVMAAWVGMLYSAGSSDTGDQDMQPVPFSHARHAGRLKVDCLYCHRFASLSATAGVPSVQLCMSCHRNLMKETPDTRKLLGYWERQEPIPWVRLHRLPDFVYFTHEMHLRARLRCIDCHGHVGRVSLTPRAASYEMGWCLTCHQQRGASLDCWTCHK</sequence>
<dbReference type="GO" id="GO:0046872">
    <property type="term" value="F:metal ion binding"/>
    <property type="evidence" value="ECO:0007669"/>
    <property type="project" value="UniProtKB-KW"/>
</dbReference>
<gene>
    <name evidence="8" type="ORF">COMA2_80118</name>
</gene>
<evidence type="ECO:0000256" key="4">
    <source>
        <dbReference type="ARBA" id="ARBA00022982"/>
    </source>
</evidence>
<evidence type="ECO:0000256" key="1">
    <source>
        <dbReference type="ARBA" id="ARBA00022448"/>
    </source>
</evidence>
<dbReference type="Proteomes" id="UP000198736">
    <property type="component" value="Unassembled WGS sequence"/>
</dbReference>
<dbReference type="AlphaFoldDB" id="A0A0S4LQ64"/>
<dbReference type="InterPro" id="IPR020942">
    <property type="entry name" value="Cyt_c_III_dom"/>
</dbReference>
<keyword evidence="9" id="KW-1185">Reference proteome</keyword>
<dbReference type="CDD" id="cd08168">
    <property type="entry name" value="Cytochrom_C3"/>
    <property type="match status" value="1"/>
</dbReference>
<evidence type="ECO:0000313" key="8">
    <source>
        <dbReference type="EMBL" id="CUS39667.1"/>
    </source>
</evidence>
<dbReference type="GO" id="GO:0020037">
    <property type="term" value="F:heme binding"/>
    <property type="evidence" value="ECO:0007669"/>
    <property type="project" value="InterPro"/>
</dbReference>
<keyword evidence="5" id="KW-0408">Iron</keyword>
<evidence type="ECO:0000256" key="3">
    <source>
        <dbReference type="ARBA" id="ARBA00022723"/>
    </source>
</evidence>
<evidence type="ECO:0000313" key="9">
    <source>
        <dbReference type="Proteomes" id="UP000198736"/>
    </source>
</evidence>
<dbReference type="GO" id="GO:0009055">
    <property type="term" value="F:electron transfer activity"/>
    <property type="evidence" value="ECO:0007669"/>
    <property type="project" value="InterPro"/>
</dbReference>
<feature type="domain" description="Cytochrome c7-like" evidence="7">
    <location>
        <begin position="111"/>
        <end position="167"/>
    </location>
</feature>
<keyword evidence="4" id="KW-0249">Electron transport</keyword>
<organism evidence="8 9">
    <name type="scientific">Candidatus Nitrospira nitrificans</name>
    <dbReference type="NCBI Taxonomy" id="1742973"/>
    <lineage>
        <taxon>Bacteria</taxon>
        <taxon>Pseudomonadati</taxon>
        <taxon>Nitrospirota</taxon>
        <taxon>Nitrospiria</taxon>
        <taxon>Nitrospirales</taxon>
        <taxon>Nitrospiraceae</taxon>
        <taxon>Nitrospira</taxon>
    </lineage>
</organism>
<feature type="domain" description="Class III cytochrome C" evidence="6">
    <location>
        <begin position="31"/>
        <end position="82"/>
    </location>
</feature>